<sequence>MVTSELEADHQVVSLSKILRGLAQNIALFTKPLAFALSPTDSFRISQLFCGRRCIIILGDVGAELLVPIPQNRAIGWA</sequence>
<proteinExistence type="predicted"/>
<gene>
    <name evidence="1" type="ORF">FME68_12940</name>
</gene>
<dbReference type="Proteomes" id="UP000432568">
    <property type="component" value="Unassembled WGS sequence"/>
</dbReference>
<evidence type="ECO:0000313" key="1">
    <source>
        <dbReference type="EMBL" id="MTD92710.1"/>
    </source>
</evidence>
<accession>A0A6I3KFD1</accession>
<evidence type="ECO:0000313" key="2">
    <source>
        <dbReference type="Proteomes" id="UP000432568"/>
    </source>
</evidence>
<protein>
    <submittedName>
        <fullName evidence="1">Uncharacterized protein</fullName>
    </submittedName>
</protein>
<organism evidence="1 2">
    <name type="scientific">Corynebacterium aurimucosum</name>
    <dbReference type="NCBI Taxonomy" id="169292"/>
    <lineage>
        <taxon>Bacteria</taxon>
        <taxon>Bacillati</taxon>
        <taxon>Actinomycetota</taxon>
        <taxon>Actinomycetes</taxon>
        <taxon>Mycobacteriales</taxon>
        <taxon>Corynebacteriaceae</taxon>
        <taxon>Corynebacterium</taxon>
    </lineage>
</organism>
<dbReference type="AlphaFoldDB" id="A0A6I3KFD1"/>
<comment type="caution">
    <text evidence="1">The sequence shown here is derived from an EMBL/GenBank/DDBJ whole genome shotgun (WGS) entry which is preliminary data.</text>
</comment>
<dbReference type="EMBL" id="VIOG01000037">
    <property type="protein sequence ID" value="MTD92710.1"/>
    <property type="molecule type" value="Genomic_DNA"/>
</dbReference>
<name>A0A6I3KFD1_9CORY</name>
<reference evidence="1 2" key="1">
    <citation type="submission" date="2019-07" db="EMBL/GenBank/DDBJ databases">
        <title>Draft genome of C. aurimucosum strain 332.</title>
        <authorList>
            <person name="Pacheco L.G.C."/>
            <person name="Aguiar E.R.G.R."/>
            <person name="Barberis C.M."/>
            <person name="Almuzara M.N."/>
            <person name="Traglia G.M."/>
            <person name="Santos C.S."/>
            <person name="Vay C.A."/>
            <person name="Rocha D.J.P.G."/>
        </authorList>
    </citation>
    <scope>NUCLEOTIDE SEQUENCE [LARGE SCALE GENOMIC DNA]</scope>
    <source>
        <strain evidence="1 2">332</strain>
    </source>
</reference>